<organism evidence="2 3">
    <name type="scientific">Teichococcus aerophilus</name>
    <dbReference type="NCBI Taxonomy" id="1224513"/>
    <lineage>
        <taxon>Bacteria</taxon>
        <taxon>Pseudomonadati</taxon>
        <taxon>Pseudomonadota</taxon>
        <taxon>Alphaproteobacteria</taxon>
        <taxon>Acetobacterales</taxon>
        <taxon>Roseomonadaceae</taxon>
        <taxon>Roseomonas</taxon>
    </lineage>
</organism>
<accession>A0ABR7RUC0</accession>
<keyword evidence="3" id="KW-1185">Reference proteome</keyword>
<name>A0ABR7RUC0_9PROT</name>
<dbReference type="Proteomes" id="UP000626026">
    <property type="component" value="Unassembled WGS sequence"/>
</dbReference>
<sequence length="135" mass="14846">MNAGGFLIPSGTKDCWTARTFCSAVDDPTRFGRSRAVGAHFGLTPRRYQSGETDHVGHVSKQGYSLARQALYEAANVLLTRTGKWSALKAWCLAVARRAGMRRAKVAVARKLAVVLHRMRRDGTGICWSREVIAV</sequence>
<dbReference type="InterPro" id="IPR047650">
    <property type="entry name" value="Transpos_IS110"/>
</dbReference>
<feature type="domain" description="Transposase IS116/IS110/IS902 C-terminal" evidence="1">
    <location>
        <begin position="17"/>
        <end position="85"/>
    </location>
</feature>
<evidence type="ECO:0000313" key="2">
    <source>
        <dbReference type="EMBL" id="MBC9209829.1"/>
    </source>
</evidence>
<dbReference type="InterPro" id="IPR003346">
    <property type="entry name" value="Transposase_20"/>
</dbReference>
<dbReference type="PANTHER" id="PTHR33055">
    <property type="entry name" value="TRANSPOSASE FOR INSERTION SEQUENCE ELEMENT IS1111A"/>
    <property type="match status" value="1"/>
</dbReference>
<dbReference type="EMBL" id="JACTVA010000074">
    <property type="protein sequence ID" value="MBC9209829.1"/>
    <property type="molecule type" value="Genomic_DNA"/>
</dbReference>
<dbReference type="Pfam" id="PF02371">
    <property type="entry name" value="Transposase_20"/>
    <property type="match status" value="1"/>
</dbReference>
<evidence type="ECO:0000259" key="1">
    <source>
        <dbReference type="Pfam" id="PF02371"/>
    </source>
</evidence>
<evidence type="ECO:0000313" key="3">
    <source>
        <dbReference type="Proteomes" id="UP000626026"/>
    </source>
</evidence>
<reference evidence="2 3" key="1">
    <citation type="journal article" date="2013" name="Int. J. Syst. Evol. Microbiol.">
        <title>Roseomonas aerophila sp. nov., isolated from air.</title>
        <authorList>
            <person name="Kim S.J."/>
            <person name="Weon H.Y."/>
            <person name="Ahn J.H."/>
            <person name="Hong S.B."/>
            <person name="Seok S.J."/>
            <person name="Whang K.S."/>
            <person name="Kwon S.W."/>
        </authorList>
    </citation>
    <scope>NUCLEOTIDE SEQUENCE [LARGE SCALE GENOMIC DNA]</scope>
    <source>
        <strain evidence="2 3">NBRC 108923</strain>
    </source>
</reference>
<dbReference type="PANTHER" id="PTHR33055:SF3">
    <property type="entry name" value="PUTATIVE TRANSPOSASE FOR IS117-RELATED"/>
    <property type="match status" value="1"/>
</dbReference>
<protein>
    <submittedName>
        <fullName evidence="2">IS110 family transposase</fullName>
    </submittedName>
</protein>
<comment type="caution">
    <text evidence="2">The sequence shown here is derived from an EMBL/GenBank/DDBJ whole genome shotgun (WGS) entry which is preliminary data.</text>
</comment>
<gene>
    <name evidence="2" type="ORF">IBL26_23530</name>
</gene>
<proteinExistence type="predicted"/>